<evidence type="ECO:0000313" key="3">
    <source>
        <dbReference type="Proteomes" id="UP000031433"/>
    </source>
</evidence>
<dbReference type="Pfam" id="PF01636">
    <property type="entry name" value="APH"/>
    <property type="match status" value="1"/>
</dbReference>
<gene>
    <name evidence="2" type="ORF">SE37_08565</name>
</gene>
<dbReference type="InterPro" id="IPR003141">
    <property type="entry name" value="Pol/His_phosphatase_N"/>
</dbReference>
<dbReference type="Gene3D" id="3.90.1200.10">
    <property type="match status" value="1"/>
</dbReference>
<dbReference type="AlphaFoldDB" id="A0A0C1R0X1"/>
<dbReference type="CDD" id="cd07432">
    <property type="entry name" value="PHP_HisPPase"/>
    <property type="match status" value="1"/>
</dbReference>
<dbReference type="GO" id="GO:0035312">
    <property type="term" value="F:5'-3' DNA exonuclease activity"/>
    <property type="evidence" value="ECO:0007669"/>
    <property type="project" value="TreeGrafter"/>
</dbReference>
<dbReference type="EMBL" id="JXBL01000001">
    <property type="protein sequence ID" value="KIE44176.1"/>
    <property type="molecule type" value="Genomic_DNA"/>
</dbReference>
<keyword evidence="3" id="KW-1185">Reference proteome</keyword>
<name>A0A0C1R0X1_9BACT</name>
<reference evidence="2 3" key="1">
    <citation type="submission" date="2015-01" db="EMBL/GenBank/DDBJ databases">
        <title>Genome sequence of the anaerobic bacterium Geobacter soli GSS01, a dissimilatory Fe(III) reducer from soil.</title>
        <authorList>
            <person name="Yang G."/>
            <person name="Zhou S."/>
        </authorList>
    </citation>
    <scope>NUCLEOTIDE SEQUENCE [LARGE SCALE GENOMIC DNA]</scope>
    <source>
        <strain evidence="2 3">GSS01</strain>
    </source>
</reference>
<sequence>MLVEMHCHTSEYSSCSGVAAVDLVRQVAAKNLQGIVLTDHHHLWDPSELADVRRRAEVPDHFVILTGQEVTTPELGDVLVYGADATIDRGTPLAEIRRRYPAAALVWAHPYRRGKRPAPEQLCHPLLDGVEIFNSNHTVRENSQGLQDWHRERFTAIAGTDTHGENYAGLYPTQFDHAVKTIAALAAEIRHGRCRPFLKEIPRSGANSQVIEVTIGTKGADEVRERLIIKEIGTRHKWRSAERAFRIMGEIVGHGFDAGRFRVPRPIDEDDASMTLIEQGLRGKSLFDKLLAAEPEDGREYLSLAAGWLARLHNCRLRITPSDEFLVREDERLARYLERFTAIEHRHTRKVREILAAVAAEERRVVAEGSGYMVQGHGDFHPKNVFVGQDVMENRSTLFVAAIDFESSYVLPRAFDVGCFLAQFRNQFYRHGEIANAYPEELFLDAYLRDSDQVEPDFLRQVELFRARTNMSIAAYLVKVGLGDSEDLWRVIVEAERSISNLSAGPAG</sequence>
<dbReference type="SUPFAM" id="SSF56112">
    <property type="entry name" value="Protein kinase-like (PK-like)"/>
    <property type="match status" value="1"/>
</dbReference>
<dbReference type="PANTHER" id="PTHR42924">
    <property type="entry name" value="EXONUCLEASE"/>
    <property type="match status" value="1"/>
</dbReference>
<dbReference type="SUPFAM" id="SSF89550">
    <property type="entry name" value="PHP domain-like"/>
    <property type="match status" value="1"/>
</dbReference>
<organism evidence="2 3">
    <name type="scientific">Geobacter soli</name>
    <dbReference type="NCBI Taxonomy" id="1510391"/>
    <lineage>
        <taxon>Bacteria</taxon>
        <taxon>Pseudomonadati</taxon>
        <taxon>Thermodesulfobacteriota</taxon>
        <taxon>Desulfuromonadia</taxon>
        <taxon>Geobacterales</taxon>
        <taxon>Geobacteraceae</taxon>
        <taxon>Geobacter</taxon>
    </lineage>
</organism>
<keyword evidence="2" id="KW-0808">Transferase</keyword>
<evidence type="ECO:0000313" key="2">
    <source>
        <dbReference type="EMBL" id="KIE44176.1"/>
    </source>
</evidence>
<dbReference type="RefSeq" id="WP_039648280.1">
    <property type="nucleotide sequence ID" value="NZ_JXBL01000001.1"/>
</dbReference>
<protein>
    <submittedName>
        <fullName evidence="2">Phosphotransferase</fullName>
    </submittedName>
</protein>
<dbReference type="SMART" id="SM00481">
    <property type="entry name" value="POLIIIAc"/>
    <property type="match status" value="1"/>
</dbReference>
<dbReference type="InterPro" id="IPR011009">
    <property type="entry name" value="Kinase-like_dom_sf"/>
</dbReference>
<proteinExistence type="predicted"/>
<dbReference type="Gene3D" id="3.20.20.140">
    <property type="entry name" value="Metal-dependent hydrolases"/>
    <property type="match status" value="1"/>
</dbReference>
<dbReference type="GO" id="GO:0004534">
    <property type="term" value="F:5'-3' RNA exonuclease activity"/>
    <property type="evidence" value="ECO:0007669"/>
    <property type="project" value="TreeGrafter"/>
</dbReference>
<dbReference type="Proteomes" id="UP000031433">
    <property type="component" value="Unassembled WGS sequence"/>
</dbReference>
<dbReference type="InterPro" id="IPR016195">
    <property type="entry name" value="Pol/histidinol_Pase-like"/>
</dbReference>
<dbReference type="PANTHER" id="PTHR42924:SF3">
    <property type="entry name" value="POLYMERASE_HISTIDINOL PHOSPHATASE N-TERMINAL DOMAIN-CONTAINING PROTEIN"/>
    <property type="match status" value="1"/>
</dbReference>
<feature type="domain" description="Polymerase/histidinol phosphatase N-terminal" evidence="1">
    <location>
        <begin position="3"/>
        <end position="74"/>
    </location>
</feature>
<dbReference type="InterPro" id="IPR002575">
    <property type="entry name" value="Aminoglycoside_PTrfase"/>
</dbReference>
<dbReference type="InterPro" id="IPR052018">
    <property type="entry name" value="PHP_domain"/>
</dbReference>
<dbReference type="GO" id="GO:0016740">
    <property type="term" value="F:transferase activity"/>
    <property type="evidence" value="ECO:0007669"/>
    <property type="project" value="UniProtKB-KW"/>
</dbReference>
<accession>A0A0C1R0X1</accession>
<comment type="caution">
    <text evidence="2">The sequence shown here is derived from an EMBL/GenBank/DDBJ whole genome shotgun (WGS) entry which is preliminary data.</text>
</comment>
<evidence type="ECO:0000259" key="1">
    <source>
        <dbReference type="SMART" id="SM00481"/>
    </source>
</evidence>